<dbReference type="Pfam" id="PF00155">
    <property type="entry name" value="Aminotran_1_2"/>
    <property type="match status" value="1"/>
</dbReference>
<dbReference type="PANTHER" id="PTHR46383:SF1">
    <property type="entry name" value="ASPARTATE AMINOTRANSFERASE"/>
    <property type="match status" value="1"/>
</dbReference>
<dbReference type="CDD" id="cd00609">
    <property type="entry name" value="AAT_like"/>
    <property type="match status" value="1"/>
</dbReference>
<dbReference type="PANTHER" id="PTHR46383">
    <property type="entry name" value="ASPARTATE AMINOTRANSFERASE"/>
    <property type="match status" value="1"/>
</dbReference>
<gene>
    <name evidence="9" type="ORF">GCM10007927_38580</name>
</gene>
<dbReference type="InterPro" id="IPR015424">
    <property type="entry name" value="PyrdxlP-dep_Trfase"/>
</dbReference>
<keyword evidence="4 7" id="KW-0808">Transferase</keyword>
<dbReference type="SUPFAM" id="SSF53383">
    <property type="entry name" value="PLP-dependent transferases"/>
    <property type="match status" value="1"/>
</dbReference>
<feature type="domain" description="Aminotransferase class I/classII large" evidence="8">
    <location>
        <begin position="37"/>
        <end position="397"/>
    </location>
</feature>
<dbReference type="InterPro" id="IPR004839">
    <property type="entry name" value="Aminotransferase_I/II_large"/>
</dbReference>
<dbReference type="Gene3D" id="3.40.640.10">
    <property type="entry name" value="Type I PLP-dependent aspartate aminotransferase-like (Major domain)"/>
    <property type="match status" value="1"/>
</dbReference>
<comment type="cofactor">
    <cofactor evidence="1 7">
        <name>pyridoxal 5'-phosphate</name>
        <dbReference type="ChEBI" id="CHEBI:597326"/>
    </cofactor>
</comment>
<keyword evidence="10" id="KW-1185">Reference proteome</keyword>
<keyword evidence="5" id="KW-0663">Pyridoxal phosphate</keyword>
<evidence type="ECO:0000256" key="6">
    <source>
        <dbReference type="ARBA" id="ARBA00049185"/>
    </source>
</evidence>
<keyword evidence="3 7" id="KW-0032">Aminotransferase</keyword>
<evidence type="ECO:0000259" key="8">
    <source>
        <dbReference type="Pfam" id="PF00155"/>
    </source>
</evidence>
<dbReference type="RefSeq" id="WP_284376235.1">
    <property type="nucleotide sequence ID" value="NZ_BSNL01000006.1"/>
</dbReference>
<comment type="catalytic activity">
    <reaction evidence="6">
        <text>L-aspartate + 2-oxoglutarate = oxaloacetate + L-glutamate</text>
        <dbReference type="Rhea" id="RHEA:21824"/>
        <dbReference type="ChEBI" id="CHEBI:16452"/>
        <dbReference type="ChEBI" id="CHEBI:16810"/>
        <dbReference type="ChEBI" id="CHEBI:29985"/>
        <dbReference type="ChEBI" id="CHEBI:29991"/>
        <dbReference type="EC" id="2.6.1.1"/>
    </reaction>
</comment>
<dbReference type="PROSITE" id="PS00105">
    <property type="entry name" value="AA_TRANSFER_CLASS_1"/>
    <property type="match status" value="1"/>
</dbReference>
<evidence type="ECO:0000256" key="3">
    <source>
        <dbReference type="ARBA" id="ARBA00022576"/>
    </source>
</evidence>
<dbReference type="InterPro" id="IPR015421">
    <property type="entry name" value="PyrdxlP-dep_Trfase_major"/>
</dbReference>
<evidence type="ECO:0000256" key="7">
    <source>
        <dbReference type="RuleBase" id="RU000481"/>
    </source>
</evidence>
<reference evidence="9" key="1">
    <citation type="journal article" date="2014" name="Int. J. Syst. Evol. Microbiol.">
        <title>Complete genome of a new Firmicutes species belonging to the dominant human colonic microbiota ('Ruminococcus bicirculans') reveals two chromosomes and a selective capacity to utilize plant glucans.</title>
        <authorList>
            <consortium name="NISC Comparative Sequencing Program"/>
            <person name="Wegmann U."/>
            <person name="Louis P."/>
            <person name="Goesmann A."/>
            <person name="Henrissat B."/>
            <person name="Duncan S.H."/>
            <person name="Flint H.J."/>
        </authorList>
    </citation>
    <scope>NUCLEOTIDE SEQUENCE</scope>
    <source>
        <strain evidence="9">NBRC 109915</strain>
    </source>
</reference>
<proteinExistence type="inferred from homology"/>
<name>A0ABQ5VPH9_9RHOB</name>
<evidence type="ECO:0000256" key="1">
    <source>
        <dbReference type="ARBA" id="ARBA00001933"/>
    </source>
</evidence>
<evidence type="ECO:0000256" key="4">
    <source>
        <dbReference type="ARBA" id="ARBA00022679"/>
    </source>
</evidence>
<evidence type="ECO:0000256" key="2">
    <source>
        <dbReference type="ARBA" id="ARBA00007441"/>
    </source>
</evidence>
<comment type="caution">
    <text evidence="9">The sequence shown here is derived from an EMBL/GenBank/DDBJ whole genome shotgun (WGS) entry which is preliminary data.</text>
</comment>
<dbReference type="Gene3D" id="3.90.1150.10">
    <property type="entry name" value="Aspartate Aminotransferase, domain 1"/>
    <property type="match status" value="1"/>
</dbReference>
<evidence type="ECO:0000256" key="5">
    <source>
        <dbReference type="ARBA" id="ARBA00022898"/>
    </source>
</evidence>
<protein>
    <recommendedName>
        <fullName evidence="7">Aminotransferase</fullName>
        <ecNumber evidence="7">2.6.1.-</ecNumber>
    </recommendedName>
</protein>
<accession>A0ABQ5VPH9</accession>
<evidence type="ECO:0000313" key="10">
    <source>
        <dbReference type="Proteomes" id="UP001161388"/>
    </source>
</evidence>
<dbReference type="Proteomes" id="UP001161388">
    <property type="component" value="Unassembled WGS sequence"/>
</dbReference>
<sequence>MTAPAVFKPSSALSKVGPSAISRMMAATAEMKRQGRDVIGLHVGEPDFNTPENILDAANRAMRNGETHYSALDGSPAVKAAVLEKFRRENGLNFTADEVVVTTGAKMMIFSAFMASIGPGDEVILPAPYWVSYSDIVEMMGATPVILPTKAEDGFVLKAADLEAAITPNTRWILINSPSNPTGTIYSAEDYAPLLDVLAENPHVWLMVDDMYEHLIFDPGTFVTPAQLRPDLRDRILTVNGVSKAYAMTGWRIGYGAGPLPLMKAIRAVVSQSTSCTCTIAQAAAVEALTGPQEAVSAYLAEYRSRRSLIMEELHTIPGLVCAAPAGTFYAFVDWRALVGSITPGGEVLADDETFCHYMLQEHGVAVVPGAAFGAAGYFRISFASDEQSLRQGMARIRLGCAALTR</sequence>
<dbReference type="GO" id="GO:0008483">
    <property type="term" value="F:transaminase activity"/>
    <property type="evidence" value="ECO:0007669"/>
    <property type="project" value="UniProtKB-KW"/>
</dbReference>
<reference evidence="9" key="2">
    <citation type="submission" date="2023-01" db="EMBL/GenBank/DDBJ databases">
        <title>Draft genome sequence of Sulfitobacter pacificus strain NBRC 109915.</title>
        <authorList>
            <person name="Sun Q."/>
            <person name="Mori K."/>
        </authorList>
    </citation>
    <scope>NUCLEOTIDE SEQUENCE</scope>
    <source>
        <strain evidence="9">NBRC 109915</strain>
    </source>
</reference>
<comment type="similarity">
    <text evidence="2 7">Belongs to the class-I pyridoxal-phosphate-dependent aminotransferase family.</text>
</comment>
<dbReference type="EC" id="2.6.1.-" evidence="7"/>
<dbReference type="EMBL" id="BSNL01000006">
    <property type="protein sequence ID" value="GLQ29055.1"/>
    <property type="molecule type" value="Genomic_DNA"/>
</dbReference>
<evidence type="ECO:0000313" key="9">
    <source>
        <dbReference type="EMBL" id="GLQ29055.1"/>
    </source>
</evidence>
<dbReference type="InterPro" id="IPR004838">
    <property type="entry name" value="NHTrfase_class1_PyrdxlP-BS"/>
</dbReference>
<organism evidence="9 10">
    <name type="scientific">Sulfitobacter pacificus</name>
    <dbReference type="NCBI Taxonomy" id="1499314"/>
    <lineage>
        <taxon>Bacteria</taxon>
        <taxon>Pseudomonadati</taxon>
        <taxon>Pseudomonadota</taxon>
        <taxon>Alphaproteobacteria</taxon>
        <taxon>Rhodobacterales</taxon>
        <taxon>Roseobacteraceae</taxon>
        <taxon>Sulfitobacter</taxon>
    </lineage>
</organism>
<dbReference type="InterPro" id="IPR015422">
    <property type="entry name" value="PyrdxlP-dep_Trfase_small"/>
</dbReference>
<dbReference type="InterPro" id="IPR050596">
    <property type="entry name" value="AspAT/PAT-like"/>
</dbReference>